<evidence type="ECO:0000313" key="1">
    <source>
        <dbReference type="EMBL" id="GFR05563.1"/>
    </source>
</evidence>
<dbReference type="EMBL" id="BMAO01035723">
    <property type="protein sequence ID" value="GFR05563.1"/>
    <property type="molecule type" value="Genomic_DNA"/>
</dbReference>
<keyword evidence="2" id="KW-1185">Reference proteome</keyword>
<gene>
    <name evidence="1" type="ORF">TNCT_483161</name>
</gene>
<evidence type="ECO:0000313" key="2">
    <source>
        <dbReference type="Proteomes" id="UP000887116"/>
    </source>
</evidence>
<comment type="caution">
    <text evidence="1">The sequence shown here is derived from an EMBL/GenBank/DDBJ whole genome shotgun (WGS) entry which is preliminary data.</text>
</comment>
<sequence>MLRCYINEKMIHKSLYLSSVVKNSELKFRLKFLLFEPLYKHYKITVHWDSYHANTITSCVAANSICDYPIEHQQRERSTPESDVLLSRQKLAIRETWMVDSMTVNVPGLI</sequence>
<name>A0A8X6GJS7_TRICU</name>
<protein>
    <submittedName>
        <fullName evidence="1">Helitron_like_N domain-containing protein</fullName>
    </submittedName>
</protein>
<organism evidence="1 2">
    <name type="scientific">Trichonephila clavata</name>
    <name type="common">Joro spider</name>
    <name type="synonym">Nephila clavata</name>
    <dbReference type="NCBI Taxonomy" id="2740835"/>
    <lineage>
        <taxon>Eukaryota</taxon>
        <taxon>Metazoa</taxon>
        <taxon>Ecdysozoa</taxon>
        <taxon>Arthropoda</taxon>
        <taxon>Chelicerata</taxon>
        <taxon>Arachnida</taxon>
        <taxon>Araneae</taxon>
        <taxon>Araneomorphae</taxon>
        <taxon>Entelegynae</taxon>
        <taxon>Araneoidea</taxon>
        <taxon>Nephilidae</taxon>
        <taxon>Trichonephila</taxon>
    </lineage>
</organism>
<accession>A0A8X6GJS7</accession>
<proteinExistence type="predicted"/>
<dbReference type="AlphaFoldDB" id="A0A8X6GJS7"/>
<dbReference type="Proteomes" id="UP000887116">
    <property type="component" value="Unassembled WGS sequence"/>
</dbReference>
<reference evidence="1" key="1">
    <citation type="submission" date="2020-07" db="EMBL/GenBank/DDBJ databases">
        <title>Multicomponent nature underlies the extraordinary mechanical properties of spider dragline silk.</title>
        <authorList>
            <person name="Kono N."/>
            <person name="Nakamura H."/>
            <person name="Mori M."/>
            <person name="Yoshida Y."/>
            <person name="Ohtoshi R."/>
            <person name="Malay A.D."/>
            <person name="Moran D.A.P."/>
            <person name="Tomita M."/>
            <person name="Numata K."/>
            <person name="Arakawa K."/>
        </authorList>
    </citation>
    <scope>NUCLEOTIDE SEQUENCE</scope>
</reference>